<comment type="caution">
    <text evidence="2">The sequence shown here is derived from an EMBL/GenBank/DDBJ whole genome shotgun (WGS) entry which is preliminary data.</text>
</comment>
<dbReference type="EMBL" id="JBHSSI010000078">
    <property type="protein sequence ID" value="MFC6261711.1"/>
    <property type="molecule type" value="Genomic_DNA"/>
</dbReference>
<protein>
    <submittedName>
        <fullName evidence="2">GNAT family N-acetyltransferase</fullName>
    </submittedName>
</protein>
<dbReference type="Pfam" id="PF13673">
    <property type="entry name" value="Acetyltransf_10"/>
    <property type="match status" value="1"/>
</dbReference>
<evidence type="ECO:0000259" key="1">
    <source>
        <dbReference type="PROSITE" id="PS51186"/>
    </source>
</evidence>
<accession>A0ABW1TI98</accession>
<dbReference type="Proteomes" id="UP001596283">
    <property type="component" value="Unassembled WGS sequence"/>
</dbReference>
<dbReference type="InterPro" id="IPR016181">
    <property type="entry name" value="Acyl_CoA_acyltransferase"/>
</dbReference>
<evidence type="ECO:0000313" key="2">
    <source>
        <dbReference type="EMBL" id="MFC6261711.1"/>
    </source>
</evidence>
<dbReference type="InterPro" id="IPR000182">
    <property type="entry name" value="GNAT_dom"/>
</dbReference>
<name>A0ABW1TI98_9LACO</name>
<feature type="domain" description="N-acetyltransferase" evidence="1">
    <location>
        <begin position="7"/>
        <end position="148"/>
    </location>
</feature>
<keyword evidence="3" id="KW-1185">Reference proteome</keyword>
<dbReference type="Gene3D" id="3.40.630.30">
    <property type="match status" value="1"/>
</dbReference>
<sequence length="150" mass="16908">MKTMIQKSFAELSSRELFQIYQLRVAVFVVEQDCAYQEVDDLDLTAQHLLRYDDAGNLIAYARLMDEGQQVRIGRVVVAQSARENGAGRDLVATAIRAAQTTYPEAKQIVIQAQAYLQNFYASFGFKPVSEIYLETGIPHLDMILTVNNN</sequence>
<dbReference type="RefSeq" id="WP_125685284.1">
    <property type="nucleotide sequence ID" value="NZ_JBHSSI010000078.1"/>
</dbReference>
<reference evidence="3" key="1">
    <citation type="journal article" date="2019" name="Int. J. Syst. Evol. Microbiol.">
        <title>The Global Catalogue of Microorganisms (GCM) 10K type strain sequencing project: providing services to taxonomists for standard genome sequencing and annotation.</title>
        <authorList>
            <consortium name="The Broad Institute Genomics Platform"/>
            <consortium name="The Broad Institute Genome Sequencing Center for Infectious Disease"/>
            <person name="Wu L."/>
            <person name="Ma J."/>
        </authorList>
    </citation>
    <scope>NUCLEOTIDE SEQUENCE [LARGE SCALE GENOMIC DNA]</scope>
    <source>
        <strain evidence="3">CCM 8908</strain>
    </source>
</reference>
<organism evidence="2 3">
    <name type="scientific">Levilactobacillus fujinensis</name>
    <dbReference type="NCBI Taxonomy" id="2486024"/>
    <lineage>
        <taxon>Bacteria</taxon>
        <taxon>Bacillati</taxon>
        <taxon>Bacillota</taxon>
        <taxon>Bacilli</taxon>
        <taxon>Lactobacillales</taxon>
        <taxon>Lactobacillaceae</taxon>
        <taxon>Levilactobacillus</taxon>
    </lineage>
</organism>
<evidence type="ECO:0000313" key="3">
    <source>
        <dbReference type="Proteomes" id="UP001596283"/>
    </source>
</evidence>
<dbReference type="PROSITE" id="PS51186">
    <property type="entry name" value="GNAT"/>
    <property type="match status" value="1"/>
</dbReference>
<gene>
    <name evidence="2" type="ORF">ACFP1C_12280</name>
</gene>
<proteinExistence type="predicted"/>
<dbReference type="SUPFAM" id="SSF55729">
    <property type="entry name" value="Acyl-CoA N-acyltransferases (Nat)"/>
    <property type="match status" value="1"/>
</dbReference>